<organism evidence="1 2">
    <name type="scientific">Tenacibaculum gallaicum</name>
    <dbReference type="NCBI Taxonomy" id="561505"/>
    <lineage>
        <taxon>Bacteria</taxon>
        <taxon>Pseudomonadati</taxon>
        <taxon>Bacteroidota</taxon>
        <taxon>Flavobacteriia</taxon>
        <taxon>Flavobacteriales</taxon>
        <taxon>Flavobacteriaceae</taxon>
        <taxon>Tenacibaculum</taxon>
    </lineage>
</organism>
<comment type="caution">
    <text evidence="1">The sequence shown here is derived from an EMBL/GenBank/DDBJ whole genome shotgun (WGS) entry which is preliminary data.</text>
</comment>
<evidence type="ECO:0000313" key="2">
    <source>
        <dbReference type="Proteomes" id="UP000256884"/>
    </source>
</evidence>
<sequence>MKKVILNVEGSQELTKTTLKNIKGGNAVPFPFPKECGGDGSFIYQDGVKVCCYRPTTMDYIC</sequence>
<dbReference type="OrthoDB" id="1274341at2"/>
<keyword evidence="2" id="KW-1185">Reference proteome</keyword>
<reference evidence="1 2" key="1">
    <citation type="submission" date="2018-08" db="EMBL/GenBank/DDBJ databases">
        <title>Genomic Encyclopedia of Type Strains, Phase IV (KMG-IV): sequencing the most valuable type-strain genomes for metagenomic binning, comparative biology and taxonomic classification.</title>
        <authorList>
            <person name="Goeker M."/>
        </authorList>
    </citation>
    <scope>NUCLEOTIDE SEQUENCE [LARGE SCALE GENOMIC DNA]</scope>
    <source>
        <strain evidence="1 2">DSM 18841</strain>
    </source>
</reference>
<name>A0A3E0HQT5_9FLAO</name>
<protein>
    <submittedName>
        <fullName evidence="1">Uncharacterized protein</fullName>
    </submittedName>
</protein>
<dbReference type="EMBL" id="QUNS01000005">
    <property type="protein sequence ID" value="REH48778.1"/>
    <property type="molecule type" value="Genomic_DNA"/>
</dbReference>
<accession>A0A3E0HQT5</accession>
<proteinExistence type="predicted"/>
<evidence type="ECO:0000313" key="1">
    <source>
        <dbReference type="EMBL" id="REH48778.1"/>
    </source>
</evidence>
<dbReference type="Proteomes" id="UP000256884">
    <property type="component" value="Unassembled WGS sequence"/>
</dbReference>
<gene>
    <name evidence="1" type="ORF">C7448_10556</name>
</gene>
<dbReference type="AlphaFoldDB" id="A0A3E0HQT5"/>
<dbReference type="RefSeq" id="WP_115901322.1">
    <property type="nucleotide sequence ID" value="NZ_QUNS01000005.1"/>
</dbReference>